<gene>
    <name evidence="1" type="ORF">ILUMI_24586</name>
</gene>
<sequence>MDEPSSSNQTDQLKWRELFLDETLQSENIKSTHFNVLTKDKYLELIPQVEEAEKTEKKTPLQQRKLQRTEFDICTQRFLQAMEVNQDIEISLRTTAATKHSFETGHGLVRCNYIKNSTTNGRYQHKKK</sequence>
<keyword evidence="2" id="KW-1185">Reference proteome</keyword>
<name>A0A8K0CC92_IGNLU</name>
<dbReference type="Proteomes" id="UP000801492">
    <property type="component" value="Unassembled WGS sequence"/>
</dbReference>
<protein>
    <submittedName>
        <fullName evidence="1">Uncharacterized protein</fullName>
    </submittedName>
</protein>
<dbReference type="EMBL" id="VTPC01090719">
    <property type="protein sequence ID" value="KAF2881587.1"/>
    <property type="molecule type" value="Genomic_DNA"/>
</dbReference>
<organism evidence="1 2">
    <name type="scientific">Ignelater luminosus</name>
    <name type="common">Cucubano</name>
    <name type="synonym">Pyrophorus luminosus</name>
    <dbReference type="NCBI Taxonomy" id="2038154"/>
    <lineage>
        <taxon>Eukaryota</taxon>
        <taxon>Metazoa</taxon>
        <taxon>Ecdysozoa</taxon>
        <taxon>Arthropoda</taxon>
        <taxon>Hexapoda</taxon>
        <taxon>Insecta</taxon>
        <taxon>Pterygota</taxon>
        <taxon>Neoptera</taxon>
        <taxon>Endopterygota</taxon>
        <taxon>Coleoptera</taxon>
        <taxon>Polyphaga</taxon>
        <taxon>Elateriformia</taxon>
        <taxon>Elateroidea</taxon>
        <taxon>Elateridae</taxon>
        <taxon>Agrypninae</taxon>
        <taxon>Pyrophorini</taxon>
        <taxon>Ignelater</taxon>
    </lineage>
</organism>
<reference evidence="1" key="1">
    <citation type="submission" date="2019-08" db="EMBL/GenBank/DDBJ databases">
        <title>The genome of the North American firefly Photinus pyralis.</title>
        <authorList>
            <consortium name="Photinus pyralis genome working group"/>
            <person name="Fallon T.R."/>
            <person name="Sander Lower S.E."/>
            <person name="Weng J.-K."/>
        </authorList>
    </citation>
    <scope>NUCLEOTIDE SEQUENCE</scope>
    <source>
        <strain evidence="1">TRF0915ILg1</strain>
        <tissue evidence="1">Whole body</tissue>
    </source>
</reference>
<comment type="caution">
    <text evidence="1">The sequence shown here is derived from an EMBL/GenBank/DDBJ whole genome shotgun (WGS) entry which is preliminary data.</text>
</comment>
<evidence type="ECO:0000313" key="2">
    <source>
        <dbReference type="Proteomes" id="UP000801492"/>
    </source>
</evidence>
<dbReference type="OrthoDB" id="6576283at2759"/>
<evidence type="ECO:0000313" key="1">
    <source>
        <dbReference type="EMBL" id="KAF2881587.1"/>
    </source>
</evidence>
<accession>A0A8K0CC92</accession>
<proteinExistence type="predicted"/>
<dbReference type="AlphaFoldDB" id="A0A8K0CC92"/>